<proteinExistence type="predicted"/>
<name>A0A6B0UMP3_IXORI</name>
<protein>
    <submittedName>
        <fullName evidence="1">Uncharacterized protein</fullName>
    </submittedName>
</protein>
<organism evidence="1">
    <name type="scientific">Ixodes ricinus</name>
    <name type="common">Common tick</name>
    <name type="synonym">Acarus ricinus</name>
    <dbReference type="NCBI Taxonomy" id="34613"/>
    <lineage>
        <taxon>Eukaryota</taxon>
        <taxon>Metazoa</taxon>
        <taxon>Ecdysozoa</taxon>
        <taxon>Arthropoda</taxon>
        <taxon>Chelicerata</taxon>
        <taxon>Arachnida</taxon>
        <taxon>Acari</taxon>
        <taxon>Parasitiformes</taxon>
        <taxon>Ixodida</taxon>
        <taxon>Ixodoidea</taxon>
        <taxon>Ixodidae</taxon>
        <taxon>Ixodinae</taxon>
        <taxon>Ixodes</taxon>
    </lineage>
</organism>
<dbReference type="AlphaFoldDB" id="A0A6B0UMP3"/>
<reference evidence="1" key="1">
    <citation type="submission" date="2019-12" db="EMBL/GenBank/DDBJ databases">
        <title>An insight into the sialome of adult female Ixodes ricinus ticks feeding for 6 days.</title>
        <authorList>
            <person name="Perner J."/>
            <person name="Ribeiro J.M.C."/>
        </authorList>
    </citation>
    <scope>NUCLEOTIDE SEQUENCE</scope>
    <source>
        <strain evidence="1">Semi-engorged</strain>
        <tissue evidence="1">Salivary glands</tissue>
    </source>
</reference>
<accession>A0A6B0UMP3</accession>
<dbReference type="EMBL" id="GIFC01008781">
    <property type="protein sequence ID" value="MXU90864.1"/>
    <property type="molecule type" value="Transcribed_RNA"/>
</dbReference>
<evidence type="ECO:0000313" key="1">
    <source>
        <dbReference type="EMBL" id="MXU90864.1"/>
    </source>
</evidence>
<sequence length="118" mass="12925">MVPGSRLRLVCLASFAARTSKVVPKWQQLTSQKPECHAVACRDPGGWPLKRESAAASSASERECRCRHGVPGVPTFGLCSFRGLSQWRATCSRTGVCHIRHRCWDAARIATGDSMTLL</sequence>